<reference evidence="1 2" key="1">
    <citation type="journal article" date="2023" name="Plants (Basel)">
        <title>Bridging the Gap: Combining Genomics and Transcriptomics Approaches to Understand Stylosanthes scabra, an Orphan Legume from the Brazilian Caatinga.</title>
        <authorList>
            <person name="Ferreira-Neto J.R.C."/>
            <person name="da Silva M.D."/>
            <person name="Binneck E."/>
            <person name="de Melo N.F."/>
            <person name="da Silva R.H."/>
            <person name="de Melo A.L.T.M."/>
            <person name="Pandolfi V."/>
            <person name="Bustamante F.O."/>
            <person name="Brasileiro-Vidal A.C."/>
            <person name="Benko-Iseppon A.M."/>
        </authorList>
    </citation>
    <scope>NUCLEOTIDE SEQUENCE [LARGE SCALE GENOMIC DNA]</scope>
    <source>
        <tissue evidence="1">Leaves</tissue>
    </source>
</reference>
<sequence length="102" mass="11386">MKLKTRVGNVSSEIPKLVVIDHQAPKRTRSSPNSQRLENMQEGLAIFEQKMGRGRQELRVAANRASIGALDQKLLRSEVGVSGGRIDTNQFFNQLFSNSLSF</sequence>
<accession>A0ABU6RSX9</accession>
<evidence type="ECO:0000313" key="2">
    <source>
        <dbReference type="Proteomes" id="UP001341840"/>
    </source>
</evidence>
<name>A0ABU6RSX9_9FABA</name>
<proteinExistence type="predicted"/>
<protein>
    <submittedName>
        <fullName evidence="1">Uncharacterized protein</fullName>
    </submittedName>
</protein>
<organism evidence="1 2">
    <name type="scientific">Stylosanthes scabra</name>
    <dbReference type="NCBI Taxonomy" id="79078"/>
    <lineage>
        <taxon>Eukaryota</taxon>
        <taxon>Viridiplantae</taxon>
        <taxon>Streptophyta</taxon>
        <taxon>Embryophyta</taxon>
        <taxon>Tracheophyta</taxon>
        <taxon>Spermatophyta</taxon>
        <taxon>Magnoliopsida</taxon>
        <taxon>eudicotyledons</taxon>
        <taxon>Gunneridae</taxon>
        <taxon>Pentapetalae</taxon>
        <taxon>rosids</taxon>
        <taxon>fabids</taxon>
        <taxon>Fabales</taxon>
        <taxon>Fabaceae</taxon>
        <taxon>Papilionoideae</taxon>
        <taxon>50 kb inversion clade</taxon>
        <taxon>dalbergioids sensu lato</taxon>
        <taxon>Dalbergieae</taxon>
        <taxon>Pterocarpus clade</taxon>
        <taxon>Stylosanthes</taxon>
    </lineage>
</organism>
<comment type="caution">
    <text evidence="1">The sequence shown here is derived from an EMBL/GenBank/DDBJ whole genome shotgun (WGS) entry which is preliminary data.</text>
</comment>
<dbReference type="Proteomes" id="UP001341840">
    <property type="component" value="Unassembled WGS sequence"/>
</dbReference>
<gene>
    <name evidence="1" type="ORF">PIB30_085165</name>
</gene>
<evidence type="ECO:0000313" key="1">
    <source>
        <dbReference type="EMBL" id="MED6127127.1"/>
    </source>
</evidence>
<dbReference type="EMBL" id="JASCZI010031616">
    <property type="protein sequence ID" value="MED6127127.1"/>
    <property type="molecule type" value="Genomic_DNA"/>
</dbReference>
<keyword evidence="2" id="KW-1185">Reference proteome</keyword>